<dbReference type="Pfam" id="PF00392">
    <property type="entry name" value="GntR"/>
    <property type="match status" value="1"/>
</dbReference>
<evidence type="ECO:0000256" key="1">
    <source>
        <dbReference type="ARBA" id="ARBA00023015"/>
    </source>
</evidence>
<evidence type="ECO:0000256" key="3">
    <source>
        <dbReference type="ARBA" id="ARBA00023163"/>
    </source>
</evidence>
<keyword evidence="7" id="KW-1185">Reference proteome</keyword>
<dbReference type="Proteomes" id="UP000321039">
    <property type="component" value="Unassembled WGS sequence"/>
</dbReference>
<gene>
    <name evidence="6" type="ORF">FV139_18480</name>
</gene>
<dbReference type="SMART" id="SM00345">
    <property type="entry name" value="HTH_GNTR"/>
    <property type="match status" value="1"/>
</dbReference>
<feature type="compositionally biased region" description="Polar residues" evidence="4">
    <location>
        <begin position="1"/>
        <end position="10"/>
    </location>
</feature>
<dbReference type="CDD" id="cd07377">
    <property type="entry name" value="WHTH_GntR"/>
    <property type="match status" value="1"/>
</dbReference>
<keyword evidence="2" id="KW-0238">DNA-binding</keyword>
<keyword evidence="3" id="KW-0804">Transcription</keyword>
<accession>A0A5C8ZP34</accession>
<dbReference type="InterPro" id="IPR000524">
    <property type="entry name" value="Tscrpt_reg_HTH_GntR"/>
</dbReference>
<dbReference type="InterPro" id="IPR036388">
    <property type="entry name" value="WH-like_DNA-bd_sf"/>
</dbReference>
<feature type="region of interest" description="Disordered" evidence="4">
    <location>
        <begin position="1"/>
        <end position="31"/>
    </location>
</feature>
<feature type="domain" description="HTH gntR-type" evidence="5">
    <location>
        <begin position="36"/>
        <end position="104"/>
    </location>
</feature>
<dbReference type="EMBL" id="VRZA01000008">
    <property type="protein sequence ID" value="TXS90248.1"/>
    <property type="molecule type" value="Genomic_DNA"/>
</dbReference>
<dbReference type="SUPFAM" id="SSF46785">
    <property type="entry name" value="Winged helix' DNA-binding domain"/>
    <property type="match status" value="1"/>
</dbReference>
<name>A0A5C8ZP34_9GAMM</name>
<dbReference type="PANTHER" id="PTHR43537">
    <property type="entry name" value="TRANSCRIPTIONAL REGULATOR, GNTR FAMILY"/>
    <property type="match status" value="1"/>
</dbReference>
<dbReference type="GO" id="GO:0003700">
    <property type="term" value="F:DNA-binding transcription factor activity"/>
    <property type="evidence" value="ECO:0007669"/>
    <property type="project" value="InterPro"/>
</dbReference>
<dbReference type="PROSITE" id="PS50949">
    <property type="entry name" value="HTH_GNTR"/>
    <property type="match status" value="1"/>
</dbReference>
<dbReference type="SMART" id="SM00895">
    <property type="entry name" value="FCD"/>
    <property type="match status" value="1"/>
</dbReference>
<reference evidence="6 7" key="1">
    <citation type="submission" date="2019-08" db="EMBL/GenBank/DDBJ databases">
        <title>Parahaliea maris sp. nov., isolated from the surface seawater.</title>
        <authorList>
            <person name="Liu Y."/>
        </authorList>
    </citation>
    <scope>NUCLEOTIDE SEQUENCE [LARGE SCALE GENOMIC DNA]</scope>
    <source>
        <strain evidence="6 7">HSLHS9</strain>
    </source>
</reference>
<dbReference type="PANTHER" id="PTHR43537:SF5">
    <property type="entry name" value="UXU OPERON TRANSCRIPTIONAL REGULATOR"/>
    <property type="match status" value="1"/>
</dbReference>
<dbReference type="Gene3D" id="1.20.120.530">
    <property type="entry name" value="GntR ligand-binding domain-like"/>
    <property type="match status" value="1"/>
</dbReference>
<dbReference type="Pfam" id="PF07729">
    <property type="entry name" value="FCD"/>
    <property type="match status" value="1"/>
</dbReference>
<dbReference type="AlphaFoldDB" id="A0A5C8ZP34"/>
<dbReference type="SUPFAM" id="SSF48008">
    <property type="entry name" value="GntR ligand-binding domain-like"/>
    <property type="match status" value="1"/>
</dbReference>
<dbReference type="InterPro" id="IPR036390">
    <property type="entry name" value="WH_DNA-bd_sf"/>
</dbReference>
<comment type="caution">
    <text evidence="6">The sequence shown here is derived from an EMBL/GenBank/DDBJ whole genome shotgun (WGS) entry which is preliminary data.</text>
</comment>
<dbReference type="InterPro" id="IPR011711">
    <property type="entry name" value="GntR_C"/>
</dbReference>
<organism evidence="6 7">
    <name type="scientific">Parahaliea maris</name>
    <dbReference type="NCBI Taxonomy" id="2716870"/>
    <lineage>
        <taxon>Bacteria</taxon>
        <taxon>Pseudomonadati</taxon>
        <taxon>Pseudomonadota</taxon>
        <taxon>Gammaproteobacteria</taxon>
        <taxon>Cellvibrionales</taxon>
        <taxon>Halieaceae</taxon>
        <taxon>Parahaliea</taxon>
    </lineage>
</organism>
<evidence type="ECO:0000313" key="6">
    <source>
        <dbReference type="EMBL" id="TXS90248.1"/>
    </source>
</evidence>
<evidence type="ECO:0000256" key="4">
    <source>
        <dbReference type="SAM" id="MobiDB-lite"/>
    </source>
</evidence>
<dbReference type="GO" id="GO:0003677">
    <property type="term" value="F:DNA binding"/>
    <property type="evidence" value="ECO:0007669"/>
    <property type="project" value="UniProtKB-KW"/>
</dbReference>
<proteinExistence type="predicted"/>
<evidence type="ECO:0000313" key="7">
    <source>
        <dbReference type="Proteomes" id="UP000321039"/>
    </source>
</evidence>
<dbReference type="Gene3D" id="1.10.10.10">
    <property type="entry name" value="Winged helix-like DNA-binding domain superfamily/Winged helix DNA-binding domain"/>
    <property type="match status" value="1"/>
</dbReference>
<sequence>MPVSGRTSGKAQGREPVTTASSDRHPFAVESVGRKGSLSSQVAAQLEAMIRQGRIEVGHKLPTEAALCDMFAVSRTVVREAIANLKSLGLVETRRGVGTTVIAGEPRETFFTGGISATTVNDILDILELRLSVEVTAAGLAAVRRQETDLAQMASCLERFESAVARGGLARAEDLEFHCAIASATGNPLFVKFYELMNKSTIPRAQLVEEGIDWEPTARYLTEVNQEHRSIYQAVLNQDAESAERAMYDHLYRAFHMYEQYKTG</sequence>
<protein>
    <submittedName>
        <fullName evidence="6">FadR family transcriptional regulator</fullName>
    </submittedName>
</protein>
<dbReference type="InterPro" id="IPR008920">
    <property type="entry name" value="TF_FadR/GntR_C"/>
</dbReference>
<evidence type="ECO:0000256" key="2">
    <source>
        <dbReference type="ARBA" id="ARBA00023125"/>
    </source>
</evidence>
<keyword evidence="1" id="KW-0805">Transcription regulation</keyword>
<evidence type="ECO:0000259" key="5">
    <source>
        <dbReference type="PROSITE" id="PS50949"/>
    </source>
</evidence>
<dbReference type="PRINTS" id="PR00035">
    <property type="entry name" value="HTHGNTR"/>
</dbReference>